<dbReference type="SUPFAM" id="SSF55486">
    <property type="entry name" value="Metalloproteases ('zincins'), catalytic domain"/>
    <property type="match status" value="1"/>
</dbReference>
<evidence type="ECO:0000256" key="6">
    <source>
        <dbReference type="ARBA" id="ARBA00022801"/>
    </source>
</evidence>
<proteinExistence type="inferred from homology"/>
<dbReference type="Gene3D" id="3.40.390.30">
    <property type="entry name" value="Metalloproteases ('zincins'), catalytic domain"/>
    <property type="match status" value="1"/>
</dbReference>
<comment type="cofactor">
    <cofactor evidence="1">
        <name>Zn(2+)</name>
        <dbReference type="ChEBI" id="CHEBI:29105"/>
    </cofactor>
</comment>
<evidence type="ECO:0000313" key="8">
    <source>
        <dbReference type="EMBL" id="CUS40062.1"/>
    </source>
</evidence>
<keyword evidence="4" id="KW-0479">Metal-binding</keyword>
<evidence type="ECO:0000256" key="1">
    <source>
        <dbReference type="ARBA" id="ARBA00001947"/>
    </source>
</evidence>
<sequence>MQLGDDLDDSPEFPSDEQFQHWAEAAIANRSDFENPELTIRLVSEEESQTLNHEYRGKDKPTNVLSFPFEAPPQVPIELLGDLIICTEVVKCEAKEQDKTLEAHWAHMVVHGCLHLLGYDHINDDEAEIMEGLERQILGNLGYPDPYLNEATAKTDRAASQEAGWSESPMYSRTIQETVKTSKI</sequence>
<dbReference type="HAMAP" id="MF_00009">
    <property type="entry name" value="Endoribonucl_YbeY"/>
    <property type="match status" value="1"/>
</dbReference>
<dbReference type="GO" id="GO:0046872">
    <property type="term" value="F:metal ion binding"/>
    <property type="evidence" value="ECO:0007669"/>
    <property type="project" value="UniProtKB-KW"/>
</dbReference>
<evidence type="ECO:0000256" key="3">
    <source>
        <dbReference type="ARBA" id="ARBA00022722"/>
    </source>
</evidence>
<reference evidence="8" key="1">
    <citation type="submission" date="2015-10" db="EMBL/GenBank/DDBJ databases">
        <authorList>
            <person name="Gilbert D.G."/>
        </authorList>
    </citation>
    <scope>NUCLEOTIDE SEQUENCE</scope>
</reference>
<dbReference type="PROSITE" id="PS01306">
    <property type="entry name" value="UPF0054"/>
    <property type="match status" value="1"/>
</dbReference>
<organism evidence="8">
    <name type="scientific">hydrothermal vent metagenome</name>
    <dbReference type="NCBI Taxonomy" id="652676"/>
    <lineage>
        <taxon>unclassified sequences</taxon>
        <taxon>metagenomes</taxon>
        <taxon>ecological metagenomes</taxon>
    </lineage>
</organism>
<dbReference type="GO" id="GO:0006364">
    <property type="term" value="P:rRNA processing"/>
    <property type="evidence" value="ECO:0007669"/>
    <property type="project" value="InterPro"/>
</dbReference>
<evidence type="ECO:0000256" key="2">
    <source>
        <dbReference type="ARBA" id="ARBA00010875"/>
    </source>
</evidence>
<keyword evidence="3" id="KW-0540">Nuclease</keyword>
<accession>A0A170PKH0</accession>
<dbReference type="InterPro" id="IPR002036">
    <property type="entry name" value="YbeY"/>
</dbReference>
<dbReference type="NCBIfam" id="TIGR00043">
    <property type="entry name" value="rRNA maturation RNase YbeY"/>
    <property type="match status" value="1"/>
</dbReference>
<protein>
    <submittedName>
        <fullName evidence="8">Metal-dependent hydrolase YbeY, involved in rRNA and/or ribosome maturation and assembly</fullName>
    </submittedName>
</protein>
<evidence type="ECO:0000256" key="4">
    <source>
        <dbReference type="ARBA" id="ARBA00022723"/>
    </source>
</evidence>
<dbReference type="Pfam" id="PF02130">
    <property type="entry name" value="YbeY"/>
    <property type="match status" value="1"/>
</dbReference>
<keyword evidence="7" id="KW-0862">Zinc</keyword>
<dbReference type="EMBL" id="CZQC01000003">
    <property type="protein sequence ID" value="CUS40062.1"/>
    <property type="molecule type" value="Genomic_DNA"/>
</dbReference>
<comment type="similarity">
    <text evidence="2">Belongs to the endoribonuclease YbeY family.</text>
</comment>
<dbReference type="GO" id="GO:0004222">
    <property type="term" value="F:metalloendopeptidase activity"/>
    <property type="evidence" value="ECO:0007669"/>
    <property type="project" value="InterPro"/>
</dbReference>
<dbReference type="AlphaFoldDB" id="A0A170PKH0"/>
<keyword evidence="5" id="KW-0255">Endonuclease</keyword>
<dbReference type="InterPro" id="IPR020549">
    <property type="entry name" value="YbeY_CS"/>
</dbReference>
<dbReference type="PANTHER" id="PTHR46986:SF1">
    <property type="entry name" value="ENDORIBONUCLEASE YBEY, CHLOROPLASTIC"/>
    <property type="match status" value="1"/>
</dbReference>
<keyword evidence="6 8" id="KW-0378">Hydrolase</keyword>
<name>A0A170PKH0_9ZZZZ</name>
<dbReference type="GO" id="GO:0004519">
    <property type="term" value="F:endonuclease activity"/>
    <property type="evidence" value="ECO:0007669"/>
    <property type="project" value="UniProtKB-KW"/>
</dbReference>
<evidence type="ECO:0000256" key="5">
    <source>
        <dbReference type="ARBA" id="ARBA00022759"/>
    </source>
</evidence>
<dbReference type="PANTHER" id="PTHR46986">
    <property type="entry name" value="ENDORIBONUCLEASE YBEY, CHLOROPLASTIC"/>
    <property type="match status" value="1"/>
</dbReference>
<evidence type="ECO:0000256" key="7">
    <source>
        <dbReference type="ARBA" id="ARBA00022833"/>
    </source>
</evidence>
<dbReference type="InterPro" id="IPR023091">
    <property type="entry name" value="MetalPrtase_cat_dom_sf_prd"/>
</dbReference>
<gene>
    <name evidence="8" type="ORF">MGWOODY_Tha1031</name>
</gene>